<dbReference type="PRINTS" id="PR00080">
    <property type="entry name" value="SDRFAMILY"/>
</dbReference>
<organism evidence="5 6">
    <name type="scientific">Streptomyces albus (strain ATCC 21838 / DSM 41398 / FERM P-419 / JCM 4703 / NBRC 107858)</name>
    <dbReference type="NCBI Taxonomy" id="1081613"/>
    <lineage>
        <taxon>Bacteria</taxon>
        <taxon>Bacillati</taxon>
        <taxon>Actinomycetota</taxon>
        <taxon>Actinomycetes</taxon>
        <taxon>Kitasatosporales</taxon>
        <taxon>Streptomycetaceae</taxon>
        <taxon>Streptomyces</taxon>
    </lineage>
</organism>
<sequence>MDREPTKSALTGQSALVTGGSRGLGLLLAARLAARGNRVTIAARDPEELERAASWVARHTGTTPTTRVCDVREEEAVGALVARTAEEQGGLDAVFSVAGIIQVAPVAALDPEGFRAAMDTMFQGNVHTALAALPHLRRSPYGGRLVLVGSVGGLLAVPHLVPYSCAKAAVAALAEGLRTELAGSAVSVTAAHPGLMRTGSHRQAQFGGDRAREFAWFAALSGAPLVSMDARRAAERIVRAAERRRVRLVLTPAARAAGLAHGVAPVLTTRASGLAARLLPAPGPGEDLLAGHRLAEPRLGRWQDALRRLGSRLNDRAAHRFNQ</sequence>
<accession>A0A0B5F641</accession>
<dbReference type="PRINTS" id="PR00081">
    <property type="entry name" value="GDHRDH"/>
</dbReference>
<evidence type="ECO:0000259" key="4">
    <source>
        <dbReference type="SMART" id="SM00822"/>
    </source>
</evidence>
<dbReference type="SUPFAM" id="SSF51735">
    <property type="entry name" value="NAD(P)-binding Rossmann-fold domains"/>
    <property type="match status" value="1"/>
</dbReference>
<dbReference type="Gene3D" id="3.40.50.720">
    <property type="entry name" value="NAD(P)-binding Rossmann-like Domain"/>
    <property type="match status" value="1"/>
</dbReference>
<dbReference type="Proteomes" id="UP000031523">
    <property type="component" value="Chromosome"/>
</dbReference>
<keyword evidence="2" id="KW-0560">Oxidoreductase</keyword>
<dbReference type="InterPro" id="IPR002347">
    <property type="entry name" value="SDR_fam"/>
</dbReference>
<dbReference type="InterPro" id="IPR057326">
    <property type="entry name" value="KR_dom"/>
</dbReference>
<dbReference type="KEGG" id="sals:SLNWT_6694"/>
<evidence type="ECO:0000256" key="3">
    <source>
        <dbReference type="RuleBase" id="RU000363"/>
    </source>
</evidence>
<evidence type="ECO:0000256" key="2">
    <source>
        <dbReference type="ARBA" id="ARBA00023002"/>
    </source>
</evidence>
<comment type="similarity">
    <text evidence="1 3">Belongs to the short-chain dehydrogenases/reductases (SDR) family.</text>
</comment>
<dbReference type="GO" id="GO:0016020">
    <property type="term" value="C:membrane"/>
    <property type="evidence" value="ECO:0007669"/>
    <property type="project" value="TreeGrafter"/>
</dbReference>
<evidence type="ECO:0000256" key="1">
    <source>
        <dbReference type="ARBA" id="ARBA00006484"/>
    </source>
</evidence>
<dbReference type="PROSITE" id="PS00061">
    <property type="entry name" value="ADH_SHORT"/>
    <property type="match status" value="1"/>
</dbReference>
<dbReference type="CDD" id="cd05233">
    <property type="entry name" value="SDR_c"/>
    <property type="match status" value="1"/>
</dbReference>
<name>A0A0B5F641_STRA4</name>
<dbReference type="SMART" id="SM00822">
    <property type="entry name" value="PKS_KR"/>
    <property type="match status" value="1"/>
</dbReference>
<feature type="domain" description="Ketoreductase" evidence="4">
    <location>
        <begin position="13"/>
        <end position="194"/>
    </location>
</feature>
<dbReference type="Pfam" id="PF00106">
    <property type="entry name" value="adh_short"/>
    <property type="match status" value="1"/>
</dbReference>
<gene>
    <name evidence="5" type="ORF">SLNWT_6694</name>
</gene>
<dbReference type="PANTHER" id="PTHR44196">
    <property type="entry name" value="DEHYDROGENASE/REDUCTASE SDR FAMILY MEMBER 7B"/>
    <property type="match status" value="1"/>
</dbReference>
<dbReference type="InterPro" id="IPR020904">
    <property type="entry name" value="Sc_DH/Rdtase_CS"/>
</dbReference>
<dbReference type="PANTHER" id="PTHR44196:SF1">
    <property type="entry name" value="DEHYDROGENASE_REDUCTASE SDR FAMILY MEMBER 7B"/>
    <property type="match status" value="1"/>
</dbReference>
<dbReference type="GO" id="GO:0016491">
    <property type="term" value="F:oxidoreductase activity"/>
    <property type="evidence" value="ECO:0007669"/>
    <property type="project" value="UniProtKB-KW"/>
</dbReference>
<reference evidence="5 6" key="1">
    <citation type="submission" date="2015-01" db="EMBL/GenBank/DDBJ databases">
        <title>Enhanced salinomycin production by adjusting the supply of polyketide extender units in Streptomyce albus DSM 41398.</title>
        <authorList>
            <person name="Lu C."/>
        </authorList>
    </citation>
    <scope>NUCLEOTIDE SEQUENCE [LARGE SCALE GENOMIC DNA]</scope>
    <source>
        <strain evidence="6">ATCC 21838 / DSM 41398 / FERM P-419 / JCM 4703 / NBRC 107858</strain>
    </source>
</reference>
<proteinExistence type="inferred from homology"/>
<evidence type="ECO:0000313" key="5">
    <source>
        <dbReference type="EMBL" id="AJE87070.1"/>
    </source>
</evidence>
<protein>
    <recommendedName>
        <fullName evidence="4">Ketoreductase domain-containing protein</fullName>
    </recommendedName>
</protein>
<evidence type="ECO:0000313" key="6">
    <source>
        <dbReference type="Proteomes" id="UP000031523"/>
    </source>
</evidence>
<dbReference type="AlphaFoldDB" id="A0A0B5F641"/>
<keyword evidence="6" id="KW-1185">Reference proteome</keyword>
<dbReference type="EMBL" id="CP010519">
    <property type="protein sequence ID" value="AJE87070.1"/>
    <property type="molecule type" value="Genomic_DNA"/>
</dbReference>
<dbReference type="InterPro" id="IPR036291">
    <property type="entry name" value="NAD(P)-bd_dom_sf"/>
</dbReference>